<dbReference type="OrthoDB" id="2060130at2"/>
<feature type="transmembrane region" description="Helical" evidence="1">
    <location>
        <begin position="12"/>
        <end position="32"/>
    </location>
</feature>
<dbReference type="AlphaFoldDB" id="A0A1I5CFI7"/>
<name>A0A1I5CFI7_9FIRM</name>
<sequence length="114" mass="13212">MKKINSIGYGGKVILVGILFTFIFPIIIFFVPYKCSLLNLVSKVSFWVGILILLLFFIWLKIELYQDKKINKHFEKNKNKKISIEDGKFECQACGNRQVKLSDKRCSVCGIKFI</sequence>
<keyword evidence="3" id="KW-1185">Reference proteome</keyword>
<gene>
    <name evidence="2" type="ORF">SAMN04489757_10334</name>
</gene>
<dbReference type="EMBL" id="FOWD01000003">
    <property type="protein sequence ID" value="SFN85769.1"/>
    <property type="molecule type" value="Genomic_DNA"/>
</dbReference>
<accession>A0A1I5CFI7</accession>
<keyword evidence="1" id="KW-0812">Transmembrane</keyword>
<protein>
    <recommendedName>
        <fullName evidence="4">Zinc-ribbon domain-containing protein</fullName>
    </recommendedName>
</protein>
<reference evidence="2 3" key="1">
    <citation type="submission" date="2016-10" db="EMBL/GenBank/DDBJ databases">
        <authorList>
            <person name="de Groot N.N."/>
        </authorList>
    </citation>
    <scope>NUCLEOTIDE SEQUENCE [LARGE SCALE GENOMIC DNA]</scope>
    <source>
        <strain evidence="2 3">DSM 1283</strain>
    </source>
</reference>
<organism evidence="2 3">
    <name type="scientific">Anaerocolumna aminovalerica</name>
    <dbReference type="NCBI Taxonomy" id="1527"/>
    <lineage>
        <taxon>Bacteria</taxon>
        <taxon>Bacillati</taxon>
        <taxon>Bacillota</taxon>
        <taxon>Clostridia</taxon>
        <taxon>Lachnospirales</taxon>
        <taxon>Lachnospiraceae</taxon>
        <taxon>Anaerocolumna</taxon>
    </lineage>
</organism>
<dbReference type="RefSeq" id="WP_091684163.1">
    <property type="nucleotide sequence ID" value="NZ_BAABFM010000006.1"/>
</dbReference>
<evidence type="ECO:0000313" key="3">
    <source>
        <dbReference type="Proteomes" id="UP000198806"/>
    </source>
</evidence>
<evidence type="ECO:0008006" key="4">
    <source>
        <dbReference type="Google" id="ProtNLM"/>
    </source>
</evidence>
<proteinExistence type="predicted"/>
<keyword evidence="1" id="KW-1133">Transmembrane helix</keyword>
<feature type="transmembrane region" description="Helical" evidence="1">
    <location>
        <begin position="44"/>
        <end position="62"/>
    </location>
</feature>
<keyword evidence="1" id="KW-0472">Membrane</keyword>
<dbReference type="Proteomes" id="UP000198806">
    <property type="component" value="Unassembled WGS sequence"/>
</dbReference>
<dbReference type="STRING" id="1527.SAMN04489757_10334"/>
<evidence type="ECO:0000313" key="2">
    <source>
        <dbReference type="EMBL" id="SFN85769.1"/>
    </source>
</evidence>
<evidence type="ECO:0000256" key="1">
    <source>
        <dbReference type="SAM" id="Phobius"/>
    </source>
</evidence>